<dbReference type="InterPro" id="IPR001226">
    <property type="entry name" value="Flavodoxin_CS"/>
</dbReference>
<feature type="domain" description="Flavodoxin-like" evidence="3">
    <location>
        <begin position="72"/>
        <end position="227"/>
    </location>
</feature>
<dbReference type="Pfam" id="PF12682">
    <property type="entry name" value="Flavodoxin_4"/>
    <property type="match status" value="1"/>
</dbReference>
<evidence type="ECO:0000256" key="1">
    <source>
        <dbReference type="SAM" id="MobiDB-lite"/>
    </source>
</evidence>
<dbReference type="InterPro" id="IPR029039">
    <property type="entry name" value="Flavoprotein-like_sf"/>
</dbReference>
<proteinExistence type="predicted"/>
<name>A0ABV1BV35_9FIRM</name>
<dbReference type="PANTHER" id="PTHR39201:SF1">
    <property type="entry name" value="FLAVODOXIN-LIKE DOMAIN-CONTAINING PROTEIN"/>
    <property type="match status" value="1"/>
</dbReference>
<accession>A0ABV1BV35</accession>
<evidence type="ECO:0000256" key="2">
    <source>
        <dbReference type="SAM" id="SignalP"/>
    </source>
</evidence>
<dbReference type="RefSeq" id="WP_349153548.1">
    <property type="nucleotide sequence ID" value="NZ_JBBMER010000004.1"/>
</dbReference>
<dbReference type="Proteomes" id="UP001442364">
    <property type="component" value="Unassembled WGS sequence"/>
</dbReference>
<dbReference type="SUPFAM" id="SSF52218">
    <property type="entry name" value="Flavoproteins"/>
    <property type="match status" value="1"/>
</dbReference>
<protein>
    <submittedName>
        <fullName evidence="4">Flavodoxin</fullName>
    </submittedName>
</protein>
<feature type="signal peptide" evidence="2">
    <location>
        <begin position="1"/>
        <end position="21"/>
    </location>
</feature>
<evidence type="ECO:0000313" key="5">
    <source>
        <dbReference type="Proteomes" id="UP001442364"/>
    </source>
</evidence>
<sequence length="232" mass="24805">MKLRKIICIMAACVLSLGMLAGCGSTSSNSTSNTTSKTDSTVKATQSSTTSGSSISADTKVAYTTTEASGSKTLVVFYSATGSTRNVAQEIAKEIGADTFEITPVQAYTNDDLNWQNNNSRVSKEHNNESLRDVALTKITPDNWASYDTVLIGYPIWWYIAAWPVNNFVKGNDFTGKTVIPFCTSASSGIGDSGNLLQKMAGTGNWKAGQRFSSGASESEISKWVKSLNLSK</sequence>
<dbReference type="PANTHER" id="PTHR39201">
    <property type="entry name" value="EXPORTED PROTEIN-RELATED"/>
    <property type="match status" value="1"/>
</dbReference>
<keyword evidence="5" id="KW-1185">Reference proteome</keyword>
<dbReference type="InterPro" id="IPR008254">
    <property type="entry name" value="Flavodoxin/NO_synth"/>
</dbReference>
<dbReference type="EMBL" id="JBBMER010000004">
    <property type="protein sequence ID" value="MEQ2379603.1"/>
    <property type="molecule type" value="Genomic_DNA"/>
</dbReference>
<feature type="chain" id="PRO_5046710514" evidence="2">
    <location>
        <begin position="22"/>
        <end position="232"/>
    </location>
</feature>
<dbReference type="PROSITE" id="PS51257">
    <property type="entry name" value="PROKAR_LIPOPROTEIN"/>
    <property type="match status" value="1"/>
</dbReference>
<dbReference type="PROSITE" id="PS00201">
    <property type="entry name" value="FLAVODOXIN"/>
    <property type="match status" value="1"/>
</dbReference>
<reference evidence="4 5" key="1">
    <citation type="submission" date="2024-03" db="EMBL/GenBank/DDBJ databases">
        <title>Human intestinal bacterial collection.</title>
        <authorList>
            <person name="Pauvert C."/>
            <person name="Hitch T.C.A."/>
            <person name="Clavel T."/>
        </authorList>
    </citation>
    <scope>NUCLEOTIDE SEQUENCE [LARGE SCALE GENOMIC DNA]</scope>
    <source>
        <strain evidence="4 5">CLA-AA-H255</strain>
    </source>
</reference>
<comment type="caution">
    <text evidence="4">The sequence shown here is derived from an EMBL/GenBank/DDBJ whole genome shotgun (WGS) entry which is preliminary data.</text>
</comment>
<evidence type="ECO:0000259" key="3">
    <source>
        <dbReference type="Pfam" id="PF12682"/>
    </source>
</evidence>
<dbReference type="Gene3D" id="3.40.50.360">
    <property type="match status" value="1"/>
</dbReference>
<organism evidence="4 5">
    <name type="scientific">[Lactobacillus] rogosae</name>
    <dbReference type="NCBI Taxonomy" id="706562"/>
    <lineage>
        <taxon>Bacteria</taxon>
        <taxon>Bacillati</taxon>
        <taxon>Bacillota</taxon>
        <taxon>Clostridia</taxon>
        <taxon>Lachnospirales</taxon>
        <taxon>Lachnospiraceae</taxon>
        <taxon>Lachnospira</taxon>
    </lineage>
</organism>
<gene>
    <name evidence="4" type="ORF">WMO14_06890</name>
</gene>
<evidence type="ECO:0000313" key="4">
    <source>
        <dbReference type="EMBL" id="MEQ2379603.1"/>
    </source>
</evidence>
<keyword evidence="2" id="KW-0732">Signal</keyword>
<feature type="region of interest" description="Disordered" evidence="1">
    <location>
        <begin position="25"/>
        <end position="54"/>
    </location>
</feature>